<dbReference type="KEGG" id="bgt:106062586"/>
<feature type="compositionally biased region" description="Basic and acidic residues" evidence="1">
    <location>
        <begin position="312"/>
        <end position="321"/>
    </location>
</feature>
<gene>
    <name evidence="2" type="primary">106062586</name>
</gene>
<feature type="region of interest" description="Disordered" evidence="1">
    <location>
        <begin position="148"/>
        <end position="271"/>
    </location>
</feature>
<protein>
    <submittedName>
        <fullName evidence="2">Uncharacterized protein</fullName>
    </submittedName>
</protein>
<feature type="compositionally biased region" description="Basic and acidic residues" evidence="1">
    <location>
        <begin position="639"/>
        <end position="657"/>
    </location>
</feature>
<dbReference type="Proteomes" id="UP000076420">
    <property type="component" value="Unassembled WGS sequence"/>
</dbReference>
<feature type="compositionally biased region" description="Acidic residues" evidence="1">
    <location>
        <begin position="446"/>
        <end position="456"/>
    </location>
</feature>
<feature type="compositionally biased region" description="Polar residues" evidence="1">
    <location>
        <begin position="672"/>
        <end position="691"/>
    </location>
</feature>
<feature type="region of interest" description="Disordered" evidence="1">
    <location>
        <begin position="1440"/>
        <end position="1470"/>
    </location>
</feature>
<feature type="compositionally biased region" description="Acidic residues" evidence="1">
    <location>
        <begin position="1111"/>
        <end position="1124"/>
    </location>
</feature>
<feature type="compositionally biased region" description="Basic and acidic residues" evidence="1">
    <location>
        <begin position="379"/>
        <end position="439"/>
    </location>
</feature>
<feature type="compositionally biased region" description="Acidic residues" evidence="1">
    <location>
        <begin position="1081"/>
        <end position="1104"/>
    </location>
</feature>
<feature type="compositionally biased region" description="Basic and acidic residues" evidence="1">
    <location>
        <begin position="1413"/>
        <end position="1431"/>
    </location>
</feature>
<name>A0A2C9JPL9_BIOGL</name>
<reference evidence="2" key="1">
    <citation type="submission" date="2020-05" db="UniProtKB">
        <authorList>
            <consortium name="EnsemblMetazoa"/>
        </authorList>
    </citation>
    <scope>IDENTIFICATION</scope>
    <source>
        <strain evidence="2">BB02</strain>
    </source>
</reference>
<feature type="compositionally biased region" description="Basic and acidic residues" evidence="1">
    <location>
        <begin position="933"/>
        <end position="951"/>
    </location>
</feature>
<feature type="compositionally biased region" description="Acidic residues" evidence="1">
    <location>
        <begin position="1169"/>
        <end position="1189"/>
    </location>
</feature>
<feature type="region of interest" description="Disordered" evidence="1">
    <location>
        <begin position="290"/>
        <end position="485"/>
    </location>
</feature>
<proteinExistence type="predicted"/>
<feature type="region of interest" description="Disordered" evidence="1">
    <location>
        <begin position="2144"/>
        <end position="2169"/>
    </location>
</feature>
<feature type="compositionally biased region" description="Basic and acidic residues" evidence="1">
    <location>
        <begin position="2093"/>
        <end position="2102"/>
    </location>
</feature>
<feature type="region of interest" description="Disordered" evidence="1">
    <location>
        <begin position="1344"/>
        <end position="1399"/>
    </location>
</feature>
<feature type="region of interest" description="Disordered" evidence="1">
    <location>
        <begin position="2344"/>
        <end position="2369"/>
    </location>
</feature>
<feature type="compositionally biased region" description="Acidic residues" evidence="1">
    <location>
        <begin position="1350"/>
        <end position="1368"/>
    </location>
</feature>
<evidence type="ECO:0000313" key="2">
    <source>
        <dbReference type="EnsemblMetazoa" id="BGLB005899-PB"/>
    </source>
</evidence>
<feature type="compositionally biased region" description="Polar residues" evidence="1">
    <location>
        <begin position="1047"/>
        <end position="1057"/>
    </location>
</feature>
<feature type="compositionally biased region" description="Acidic residues" evidence="1">
    <location>
        <begin position="1224"/>
        <end position="1246"/>
    </location>
</feature>
<feature type="compositionally biased region" description="Basic and acidic residues" evidence="1">
    <location>
        <begin position="1252"/>
        <end position="1280"/>
    </location>
</feature>
<dbReference type="VEuPathDB" id="VectorBase:BGLAX_028816"/>
<feature type="region of interest" description="Disordered" evidence="1">
    <location>
        <begin position="2070"/>
        <end position="2119"/>
    </location>
</feature>
<feature type="compositionally biased region" description="Basic and acidic residues" evidence="1">
    <location>
        <begin position="1541"/>
        <end position="1551"/>
    </location>
</feature>
<feature type="compositionally biased region" description="Basic and acidic residues" evidence="1">
    <location>
        <begin position="1190"/>
        <end position="1199"/>
    </location>
</feature>
<feature type="compositionally biased region" description="Basic and acidic residues" evidence="1">
    <location>
        <begin position="148"/>
        <end position="165"/>
    </location>
</feature>
<feature type="region of interest" description="Disordered" evidence="1">
    <location>
        <begin position="1038"/>
        <end position="1307"/>
    </location>
</feature>
<feature type="compositionally biased region" description="Basic and acidic residues" evidence="1">
    <location>
        <begin position="523"/>
        <end position="534"/>
    </location>
</feature>
<feature type="compositionally biased region" description="Basic and acidic residues" evidence="1">
    <location>
        <begin position="2110"/>
        <end position="2119"/>
    </location>
</feature>
<evidence type="ECO:0000313" key="3">
    <source>
        <dbReference type="Proteomes" id="UP000076420"/>
    </source>
</evidence>
<feature type="compositionally biased region" description="Acidic residues" evidence="1">
    <location>
        <begin position="337"/>
        <end position="378"/>
    </location>
</feature>
<feature type="region of interest" description="Disordered" evidence="1">
    <location>
        <begin position="917"/>
        <end position="953"/>
    </location>
</feature>
<feature type="compositionally biased region" description="Basic and acidic residues" evidence="1">
    <location>
        <begin position="1143"/>
        <end position="1168"/>
    </location>
</feature>
<feature type="compositionally biased region" description="Acidic residues" evidence="1">
    <location>
        <begin position="1200"/>
        <end position="1216"/>
    </location>
</feature>
<feature type="compositionally biased region" description="Polar residues" evidence="1">
    <location>
        <begin position="1281"/>
        <end position="1293"/>
    </location>
</feature>
<feature type="region of interest" description="Disordered" evidence="1">
    <location>
        <begin position="503"/>
        <end position="570"/>
    </location>
</feature>
<feature type="compositionally biased region" description="Acidic residues" evidence="1">
    <location>
        <begin position="536"/>
        <end position="554"/>
    </location>
</feature>
<dbReference type="EnsemblMetazoa" id="BGLB005899-RB">
    <property type="protein sequence ID" value="BGLB005899-PB"/>
    <property type="gene ID" value="BGLB005899"/>
</dbReference>
<feature type="compositionally biased region" description="Basic and acidic residues" evidence="1">
    <location>
        <begin position="1066"/>
        <end position="1080"/>
    </location>
</feature>
<feature type="region of interest" description="Disordered" evidence="1">
    <location>
        <begin position="1492"/>
        <end position="1551"/>
    </location>
</feature>
<feature type="compositionally biased region" description="Acidic residues" evidence="1">
    <location>
        <begin position="1499"/>
        <end position="1520"/>
    </location>
</feature>
<feature type="region of interest" description="Disordered" evidence="1">
    <location>
        <begin position="1413"/>
        <end position="1432"/>
    </location>
</feature>
<feature type="compositionally biased region" description="Basic and acidic residues" evidence="1">
    <location>
        <begin position="457"/>
        <end position="467"/>
    </location>
</feature>
<evidence type="ECO:0000256" key="1">
    <source>
        <dbReference type="SAM" id="MobiDB-lite"/>
    </source>
</evidence>
<dbReference type="VEuPathDB" id="VectorBase:BGLB005899"/>
<feature type="compositionally biased region" description="Basic and acidic residues" evidence="1">
    <location>
        <begin position="1447"/>
        <end position="1470"/>
    </location>
</feature>
<sequence>MNKETLDEETDDQNHFTSEVYTKCLAETIKEEIVEQNITHVAKHLDVSFKNGEVFDDISYECLPHSEIVNKEEILTESSVTLFPGYQDDTSQVEVDHNMPKYCNKETDIDDVIVNKAEGFEDTKVAALLLESPLLATSYIQASEDFETSKDSIVEDNADKEKMENYIDNTAGNDYDDRNSEEESDHSDDLQLSSQSLGSSPKPQLETVILVSPSSQHVEKEEFVDGETSSPESVDESETEDVQSDSATEDEAHRQLYQADESEDDDIEGHTKLAIDNNFKLECEHLEKASVLVDQTEAEEHIQKQDLLTVRDINKDENVKEDSEELEENENEKKDDTDEDEDEEDDDNDDNDDNDGEDQDDDDDIDDEDDDNNDEESKDYDNKENDKDQLDDKRQSDDDHKDTNDNETYLHKQESSRDDKNHNEDLKDNADNVFEKKEMISSGELNDNEGDEFEEFETSKDSERSGDYEYDDDAEEENFKERLDKLRTQETATSINNDIKLALEERAPDNLNDTAIGDGGQELAEKEPENKSEVSSDVEDVSDEESVETDEEEAVIEKQSDNSMRLPCPPSLTPLQINDIFLLSESMFLGEIPSDLHSEKEDSSAQDIVERRSGEVVIHKVEPIHAASTEAATSPTDDTVSRIQDEKSRLAHPEDIFLPHWMKSSVKPKGVEQTSRKNVLNESTPKTSSPEEQCKETEGPIQTEDTEINAKQNEDTLPESKKEPTPDRHDLDGDTRKCLEWLSTLSDCAEMEVISTVDSTDVITRPLSPEAQEDELIKPILQQNDTQPEFGIVSQKSLEKFNKSFASDDEIDFASKNHQDALSEPSHSPLKPKIQFSFSESARSEKCEEKPSDSLHDMLEVFGITDQDMSRLTKRNSTSSVDSHESADPNVVKMLEAFGMVEHPTCADEIETELLTTTDMNLVNRPESPSSTRTDENENEGNRQEESEHGSACRVTSVSLQTFEDSFHPVHEIDIGEHGVNEVRRCNSPEAEYMTVPTPNEPGTAAAKSDSIDISSRFDFTIKETMLTDIESGCSAGTNFQRDDSKAQLQDDQNIQDEISLDFSEEESKKVTNDAINEGREETDEEDLLSVNDVSEEDDNEGVDDDKPNEGDDEESADEKEESWEQGLDFQDNVDFDGSKQQIAHDEKKYQLNELKDEQEQHSYKVEELSYEEETESDEGLQQSDDEGQQSDKEGHQSDEEGQQSDEEGQQSDEEGQQSSEEGQQSDEEGQQSGEEDQQSDEEVQEYVEVIKQSHKDVQQFDEGPKQLEEDDIQQSKDIENQSNEVVQHFDNSVQREDAKQQLEQGVNSLSEALGKCNLENENTETNNLFDNVFLTEIAVEKTCTKSEEEQSGDEQSEDEPSENEPSEDERKEDCLIEDRKQTEYLSSKNKDKGLEGNEQIEYLSYKAEETELKGYDQENQELSKNDHYLEDNDQYIEMISTLEENDEKKEETDDDKSEHNNSDHGNNELSEQREMLYLMQNIKEYSDILQQTCREESSSDSEEYEHENIETFEYEDSEENAPTSLEPELQVLQHPSLLHNETERQKANEKHFLTETQHQLPGEENSEPKEIGKDAVQTSKKRVSFLHSAEEDELANRRKLVTLKNQDSEIFYTVDNSAFEDMYYDAKDASFTETQSEQVEQPDNFNYTREDQVSEYLNVERIEDNVQSAKETQSSMKSIDLSDGTDGSVLYTNESFMNNINKTESNDDSGNTHEKDSVMETNLIETSTDEMYQTIEELNQMTEKLVSMCGTSESISTSSPDVLVEHESKETNWTETLTDKLRTQDDTDNLKYNADLSVQEDLILTTVDNEDLNELMTVTKPPVNLQDQDKEFQDKDLKDKEFQDKDLKDKEFQDKDFQDKDFQDKDFQDKDTAHVTYTTESIGRLHDHVDDDNDLTENNSDRTSQLDEINELTDRLETLTVNGAETNQSTSTNSQVYTELSLTKYATDSQVYTDPSLTKYAISKDTVDIRDVSCIESASSKTTETTQEAQTTTSSLVEQESFRDSNDYTAQLAEVHSMMTSFSRRVSGDIDLCQLDVIEAIDSLVEKMAYELQQGTLSTSEVMQEISNLTTGRQRQPGSLSEPSSYQTSRESSPRKTEAVETSRAPSTPKDDGSHINRNQLEKEIYEILDEIMTLLGAVSPATEKSSDLEHSTDGSETSGSTSGGNIAQERCTLEKPVAAEDQETSKETAVPCNTPLNVSLIESEIGAEQLEDDLFIQEDHESLLKQSETESEVASDVFIDNEDLLNGEFHTLTIEILVSDNTSKDRREPEIDRTEQFLVLDAIKRAVLSETGQLEIVTLDQNYNIDLCNISEIDRVETFLTKEIDTVTNILPDELLLSSRLKDSSQSESEQNLDSHVAPVGVSSANDKQSSTVVGECLEENDFEETFRDETVACYTEDHTSEVCGNNFTLHDRWVDTKLHGVSTVPKKCVDSSTSDDDFEIIPDFEFSTNVSETLADQVSAIRSTMFESGLQESGKRVEVDAEQSVLFRLQTLYYVDKHGNRLLTEDSTTQHTSPVSREDVEVQEDDFVMIDGGVLAYQPMHIDDQILCESGNEKELEQDDLQADFDDRLADELAENIVNEVLDSQEHRSLVHSWQHVGAREIETINDISFNTVSMFETEDVSATKEEVTPTDDVTETKEVIIRTEDVSTTKEDIIRTEDVSTTKEDIIRTEDVSTTKEDIIRTED</sequence>
<accession>A0A2C9JPL9</accession>
<feature type="compositionally biased region" description="Acidic residues" evidence="1">
    <location>
        <begin position="233"/>
        <end position="249"/>
    </location>
</feature>
<organism evidence="2 3">
    <name type="scientific">Biomphalaria glabrata</name>
    <name type="common">Bloodfluke planorb</name>
    <name type="synonym">Freshwater snail</name>
    <dbReference type="NCBI Taxonomy" id="6526"/>
    <lineage>
        <taxon>Eukaryota</taxon>
        <taxon>Metazoa</taxon>
        <taxon>Spiralia</taxon>
        <taxon>Lophotrochozoa</taxon>
        <taxon>Mollusca</taxon>
        <taxon>Gastropoda</taxon>
        <taxon>Heterobranchia</taxon>
        <taxon>Euthyneura</taxon>
        <taxon>Panpulmonata</taxon>
        <taxon>Hygrophila</taxon>
        <taxon>Lymnaeoidea</taxon>
        <taxon>Planorbidae</taxon>
        <taxon>Biomphalaria</taxon>
    </lineage>
</organism>
<feature type="compositionally biased region" description="Polar residues" evidence="1">
    <location>
        <begin position="2070"/>
        <end position="2092"/>
    </location>
</feature>
<feature type="compositionally biased region" description="Low complexity" evidence="1">
    <location>
        <begin position="190"/>
        <end position="200"/>
    </location>
</feature>
<feature type="compositionally biased region" description="Basic and acidic residues" evidence="1">
    <location>
        <begin position="1369"/>
        <end position="1396"/>
    </location>
</feature>
<feature type="compositionally biased region" description="Basic and acidic residues" evidence="1">
    <location>
        <begin position="2146"/>
        <end position="2155"/>
    </location>
</feature>
<feature type="region of interest" description="Disordered" evidence="1">
    <location>
        <begin position="622"/>
        <end position="733"/>
    </location>
</feature>
<feature type="compositionally biased region" description="Low complexity" evidence="1">
    <location>
        <begin position="2156"/>
        <end position="2166"/>
    </location>
</feature>
<feature type="compositionally biased region" description="Basic and acidic residues" evidence="1">
    <location>
        <begin position="712"/>
        <end position="733"/>
    </location>
</feature>